<gene>
    <name evidence="4" type="primary">rihA_15</name>
    <name evidence="4" type="ORF">SAMEA3545359_01903</name>
</gene>
<dbReference type="GO" id="GO:0005829">
    <property type="term" value="C:cytosol"/>
    <property type="evidence" value="ECO:0007669"/>
    <property type="project" value="TreeGrafter"/>
</dbReference>
<dbReference type="AlphaFoldDB" id="A0A1C6J5F2"/>
<dbReference type="GO" id="GO:0045437">
    <property type="term" value="F:uridine nucleosidase activity"/>
    <property type="evidence" value="ECO:0007669"/>
    <property type="project" value="UniProtKB-ARBA"/>
</dbReference>
<dbReference type="InterPro" id="IPR036452">
    <property type="entry name" value="Ribo_hydro-like"/>
</dbReference>
<organism evidence="4">
    <name type="scientific">uncultured Anaerotruncus sp</name>
    <dbReference type="NCBI Taxonomy" id="905011"/>
    <lineage>
        <taxon>Bacteria</taxon>
        <taxon>Bacillati</taxon>
        <taxon>Bacillota</taxon>
        <taxon>Clostridia</taxon>
        <taxon>Eubacteriales</taxon>
        <taxon>Oscillospiraceae</taxon>
        <taxon>Anaerotruncus</taxon>
        <taxon>environmental samples</taxon>
    </lineage>
</organism>
<dbReference type="Pfam" id="PF01156">
    <property type="entry name" value="IU_nuc_hydro"/>
    <property type="match status" value="1"/>
</dbReference>
<reference evidence="4" key="1">
    <citation type="submission" date="2015-09" db="EMBL/GenBank/DDBJ databases">
        <authorList>
            <consortium name="Pathogen Informatics"/>
        </authorList>
    </citation>
    <scope>NUCLEOTIDE SEQUENCE</scope>
    <source>
        <strain evidence="4">2789STDY5834896</strain>
    </source>
</reference>
<dbReference type="EMBL" id="FMHG01000001">
    <property type="protein sequence ID" value="SCJ76875.1"/>
    <property type="molecule type" value="Genomic_DNA"/>
</dbReference>
<dbReference type="PANTHER" id="PTHR12304">
    <property type="entry name" value="INOSINE-URIDINE PREFERRING NUCLEOSIDE HYDROLASE"/>
    <property type="match status" value="1"/>
</dbReference>
<keyword evidence="1 4" id="KW-0378">Hydrolase</keyword>
<accession>A0A1C6J5F2</accession>
<dbReference type="PROSITE" id="PS01247">
    <property type="entry name" value="IUNH"/>
    <property type="match status" value="1"/>
</dbReference>
<proteinExistence type="predicted"/>
<dbReference type="InterPro" id="IPR001910">
    <property type="entry name" value="Inosine/uridine_hydrolase_dom"/>
</dbReference>
<dbReference type="PANTHER" id="PTHR12304:SF4">
    <property type="entry name" value="URIDINE NUCLEOSIDASE"/>
    <property type="match status" value="1"/>
</dbReference>
<dbReference type="GO" id="GO:0008477">
    <property type="term" value="F:purine nucleosidase activity"/>
    <property type="evidence" value="ECO:0007669"/>
    <property type="project" value="TreeGrafter"/>
</dbReference>
<dbReference type="Gene3D" id="3.90.245.10">
    <property type="entry name" value="Ribonucleoside hydrolase-like"/>
    <property type="match status" value="1"/>
</dbReference>
<protein>
    <submittedName>
        <fullName evidence="4">Pyrimidine-specific ribonucleoside hydrolase rihA</fullName>
        <ecNumber evidence="4">3.2.-.-</ecNumber>
    </submittedName>
</protein>
<dbReference type="SUPFAM" id="SSF53590">
    <property type="entry name" value="Nucleoside hydrolase"/>
    <property type="match status" value="1"/>
</dbReference>
<dbReference type="GO" id="GO:0006152">
    <property type="term" value="P:purine nucleoside catabolic process"/>
    <property type="evidence" value="ECO:0007669"/>
    <property type="project" value="TreeGrafter"/>
</dbReference>
<evidence type="ECO:0000313" key="4">
    <source>
        <dbReference type="EMBL" id="SCJ76875.1"/>
    </source>
</evidence>
<dbReference type="InterPro" id="IPR015910">
    <property type="entry name" value="I/U_nuclsd_hydro_CS"/>
</dbReference>
<sequence>MESKKIPIIIDCDPGIDDVIAIMLAHSTQKFDILGITPVAGNVPAVHTRRNARDISEFLGINCPVAYGADGPLLTRDRYRPATGTHGESGIGQVVLPPAKNPVYPKPAWDFIYEKAVEQKGELIIVATGPLTNIAITLLKYPDLPQLLKGLYIMGGSTTTGNVNELAEFNIWVDVHAADIVYKSGIVVTQAGCNVCLKTGLPLDFLAELSEMPSRISEVLKGLVAGYSDVKPDPDGNLSSIIYDAVPFLALIDPDMVTTRDCHIDMECSSSKGGFGATLPDFSYRKEKLPVNCHDIQDLDMQKYRQLCVEMVKYYSEH</sequence>
<evidence type="ECO:0000256" key="2">
    <source>
        <dbReference type="ARBA" id="ARBA00023295"/>
    </source>
</evidence>
<keyword evidence="2 4" id="KW-0326">Glycosidase</keyword>
<evidence type="ECO:0000256" key="1">
    <source>
        <dbReference type="ARBA" id="ARBA00022801"/>
    </source>
</evidence>
<dbReference type="InterPro" id="IPR023186">
    <property type="entry name" value="IUNH"/>
</dbReference>
<feature type="domain" description="Inosine/uridine-preferring nucleoside hydrolase" evidence="3">
    <location>
        <begin position="8"/>
        <end position="305"/>
    </location>
</feature>
<dbReference type="EC" id="3.2.-.-" evidence="4"/>
<evidence type="ECO:0000259" key="3">
    <source>
        <dbReference type="Pfam" id="PF01156"/>
    </source>
</evidence>
<name>A0A1C6J5F2_9FIRM</name>